<accession>A0ABW3YB25</accession>
<gene>
    <name evidence="2" type="ORF">ACFQ4H_04985</name>
</gene>
<dbReference type="EMBL" id="JBHTMP010000005">
    <property type="protein sequence ID" value="MFD1320444.1"/>
    <property type="molecule type" value="Genomic_DNA"/>
</dbReference>
<feature type="transmembrane region" description="Helical" evidence="1">
    <location>
        <begin position="74"/>
        <end position="95"/>
    </location>
</feature>
<name>A0ABW3YB25_9ACTN</name>
<proteinExistence type="predicted"/>
<feature type="transmembrane region" description="Helical" evidence="1">
    <location>
        <begin position="50"/>
        <end position="68"/>
    </location>
</feature>
<evidence type="ECO:0000256" key="1">
    <source>
        <dbReference type="SAM" id="Phobius"/>
    </source>
</evidence>
<reference evidence="3" key="1">
    <citation type="journal article" date="2019" name="Int. J. Syst. Evol. Microbiol.">
        <title>The Global Catalogue of Microorganisms (GCM) 10K type strain sequencing project: providing services to taxonomists for standard genome sequencing and annotation.</title>
        <authorList>
            <consortium name="The Broad Institute Genomics Platform"/>
            <consortium name="The Broad Institute Genome Sequencing Center for Infectious Disease"/>
            <person name="Wu L."/>
            <person name="Ma J."/>
        </authorList>
    </citation>
    <scope>NUCLEOTIDE SEQUENCE [LARGE SCALE GENOMIC DNA]</scope>
    <source>
        <strain evidence="3">JCM 31037</strain>
    </source>
</reference>
<feature type="transmembrane region" description="Helical" evidence="1">
    <location>
        <begin position="18"/>
        <end position="41"/>
    </location>
</feature>
<evidence type="ECO:0000313" key="2">
    <source>
        <dbReference type="EMBL" id="MFD1320444.1"/>
    </source>
</evidence>
<keyword evidence="1" id="KW-1133">Transmembrane helix</keyword>
<comment type="caution">
    <text evidence="2">The sequence shown here is derived from an EMBL/GenBank/DDBJ whole genome shotgun (WGS) entry which is preliminary data.</text>
</comment>
<sequence length="273" mass="28766">MAVANVADSDWGSSGVPAAVALVSGLITTAVLAAVVLVLAFRGRRQNSHLLVPLGFIVVVPYGISLGGPARSPWVLALLWAVVAIVTHTALAVAARPSDIRRSLAAAGMTVVALAGAVVIERASQVSWRADRFRAVGVPLVILDVPGFQPKRAGAGEYSIHVILTDQPGSSDRAERSIGVTIEATSGRASACTDATEPVLPQARRGEPRTVVLLCQFAPAFDVTVVAQPYHLDRRASAASPWSIDPLVQQMKLRPVSAEELARLLPTENWEPD</sequence>
<keyword evidence="3" id="KW-1185">Reference proteome</keyword>
<evidence type="ECO:0000313" key="3">
    <source>
        <dbReference type="Proteomes" id="UP001597260"/>
    </source>
</evidence>
<dbReference type="RefSeq" id="WP_377567438.1">
    <property type="nucleotide sequence ID" value="NZ_JBHTMP010000005.1"/>
</dbReference>
<dbReference type="Proteomes" id="UP001597260">
    <property type="component" value="Unassembled WGS sequence"/>
</dbReference>
<protein>
    <submittedName>
        <fullName evidence="2">Uncharacterized protein</fullName>
    </submittedName>
</protein>
<feature type="transmembrane region" description="Helical" evidence="1">
    <location>
        <begin position="102"/>
        <end position="120"/>
    </location>
</feature>
<keyword evidence="1" id="KW-0472">Membrane</keyword>
<organism evidence="2 3">
    <name type="scientific">Micromonospora sonneratiae</name>
    <dbReference type="NCBI Taxonomy" id="1184706"/>
    <lineage>
        <taxon>Bacteria</taxon>
        <taxon>Bacillati</taxon>
        <taxon>Actinomycetota</taxon>
        <taxon>Actinomycetes</taxon>
        <taxon>Micromonosporales</taxon>
        <taxon>Micromonosporaceae</taxon>
        <taxon>Micromonospora</taxon>
    </lineage>
</organism>
<keyword evidence="1" id="KW-0812">Transmembrane</keyword>